<organism evidence="1 2">
    <name type="scientific">Acer saccharum</name>
    <name type="common">Sugar maple</name>
    <dbReference type="NCBI Taxonomy" id="4024"/>
    <lineage>
        <taxon>Eukaryota</taxon>
        <taxon>Viridiplantae</taxon>
        <taxon>Streptophyta</taxon>
        <taxon>Embryophyta</taxon>
        <taxon>Tracheophyta</taxon>
        <taxon>Spermatophyta</taxon>
        <taxon>Magnoliopsida</taxon>
        <taxon>eudicotyledons</taxon>
        <taxon>Gunneridae</taxon>
        <taxon>Pentapetalae</taxon>
        <taxon>rosids</taxon>
        <taxon>malvids</taxon>
        <taxon>Sapindales</taxon>
        <taxon>Sapindaceae</taxon>
        <taxon>Hippocastanoideae</taxon>
        <taxon>Acereae</taxon>
        <taxon>Acer</taxon>
    </lineage>
</organism>
<comment type="caution">
    <text evidence="1">The sequence shown here is derived from an EMBL/GenBank/DDBJ whole genome shotgun (WGS) entry which is preliminary data.</text>
</comment>
<name>A0AA39RSH3_ACESA</name>
<protein>
    <submittedName>
        <fullName evidence="1">Uncharacterized protein</fullName>
    </submittedName>
</protein>
<evidence type="ECO:0000313" key="2">
    <source>
        <dbReference type="Proteomes" id="UP001168877"/>
    </source>
</evidence>
<sequence>MNSGQQGHMAAMIAGPETVMDPMWYPNSGATDHCTPDPNNLSNRFDYTGKERIFMGNGVGLENDSSASSSDANAFIPFNSQESISHLPDSSEGLTQSFIDSGSPLVNEVQPTVMSNTHPMITRAKARIYRPKALLAETIAKEPSTVKEALASV</sequence>
<gene>
    <name evidence="1" type="ORF">LWI29_030132</name>
</gene>
<reference evidence="1" key="2">
    <citation type="submission" date="2023-06" db="EMBL/GenBank/DDBJ databases">
        <authorList>
            <person name="Swenson N.G."/>
            <person name="Wegrzyn J.L."/>
            <person name="Mcevoy S.L."/>
        </authorList>
    </citation>
    <scope>NUCLEOTIDE SEQUENCE</scope>
    <source>
        <strain evidence="1">NS2018</strain>
        <tissue evidence="1">Leaf</tissue>
    </source>
</reference>
<accession>A0AA39RSH3</accession>
<reference evidence="1" key="1">
    <citation type="journal article" date="2022" name="Plant J.">
        <title>Strategies of tolerance reflected in two North American maple genomes.</title>
        <authorList>
            <person name="McEvoy S.L."/>
            <person name="Sezen U.U."/>
            <person name="Trouern-Trend A."/>
            <person name="McMahon S.M."/>
            <person name="Schaberg P.G."/>
            <person name="Yang J."/>
            <person name="Wegrzyn J.L."/>
            <person name="Swenson N.G."/>
        </authorList>
    </citation>
    <scope>NUCLEOTIDE SEQUENCE</scope>
    <source>
        <strain evidence="1">NS2018</strain>
    </source>
</reference>
<evidence type="ECO:0000313" key="1">
    <source>
        <dbReference type="EMBL" id="KAK0577245.1"/>
    </source>
</evidence>
<proteinExistence type="predicted"/>
<dbReference type="AlphaFoldDB" id="A0AA39RSH3"/>
<dbReference type="Proteomes" id="UP001168877">
    <property type="component" value="Unassembled WGS sequence"/>
</dbReference>
<dbReference type="EMBL" id="JAUESC010000386">
    <property type="protein sequence ID" value="KAK0577245.1"/>
    <property type="molecule type" value="Genomic_DNA"/>
</dbReference>
<keyword evidence="2" id="KW-1185">Reference proteome</keyword>